<keyword evidence="2" id="KW-1185">Reference proteome</keyword>
<reference evidence="1" key="1">
    <citation type="journal article" date="2022" name="Int. J. Mol. Sci.">
        <title>Draft Genome of Tanacetum Coccineum: Genomic Comparison of Closely Related Tanacetum-Family Plants.</title>
        <authorList>
            <person name="Yamashiro T."/>
            <person name="Shiraishi A."/>
            <person name="Nakayama K."/>
            <person name="Satake H."/>
        </authorList>
    </citation>
    <scope>NUCLEOTIDE SEQUENCE</scope>
</reference>
<comment type="caution">
    <text evidence="1">The sequence shown here is derived from an EMBL/GenBank/DDBJ whole genome shotgun (WGS) entry which is preliminary data.</text>
</comment>
<proteinExistence type="predicted"/>
<accession>A0ABQ5IAM9</accession>
<organism evidence="1 2">
    <name type="scientific">Tanacetum coccineum</name>
    <dbReference type="NCBI Taxonomy" id="301880"/>
    <lineage>
        <taxon>Eukaryota</taxon>
        <taxon>Viridiplantae</taxon>
        <taxon>Streptophyta</taxon>
        <taxon>Embryophyta</taxon>
        <taxon>Tracheophyta</taxon>
        <taxon>Spermatophyta</taxon>
        <taxon>Magnoliopsida</taxon>
        <taxon>eudicotyledons</taxon>
        <taxon>Gunneridae</taxon>
        <taxon>Pentapetalae</taxon>
        <taxon>asterids</taxon>
        <taxon>campanulids</taxon>
        <taxon>Asterales</taxon>
        <taxon>Asteraceae</taxon>
        <taxon>Asteroideae</taxon>
        <taxon>Anthemideae</taxon>
        <taxon>Anthemidinae</taxon>
        <taxon>Tanacetum</taxon>
    </lineage>
</organism>
<name>A0ABQ5IAM9_9ASTR</name>
<protein>
    <submittedName>
        <fullName evidence="1">Uncharacterized protein</fullName>
    </submittedName>
</protein>
<dbReference type="Proteomes" id="UP001151760">
    <property type="component" value="Unassembled WGS sequence"/>
</dbReference>
<reference evidence="1" key="2">
    <citation type="submission" date="2022-01" db="EMBL/GenBank/DDBJ databases">
        <authorList>
            <person name="Yamashiro T."/>
            <person name="Shiraishi A."/>
            <person name="Satake H."/>
            <person name="Nakayama K."/>
        </authorList>
    </citation>
    <scope>NUCLEOTIDE SEQUENCE</scope>
</reference>
<evidence type="ECO:0000313" key="2">
    <source>
        <dbReference type="Proteomes" id="UP001151760"/>
    </source>
</evidence>
<sequence>MTSLHLAETRLLVFYMAGYRHSDKTSTGKDHRRCLLQISTLAQMGYFGRIHRLHELPADVADEIRALFRRLLNVGFINSEIEEMFMDGDGSSHKSSWYWTYSSIRFQPSSSVSKLKRKDLSNQVLETDPGAFDGFVGPLLESKDLISKERGAACWKEVIEEL</sequence>
<gene>
    <name evidence="1" type="ORF">Tco_1092238</name>
</gene>
<dbReference type="EMBL" id="BQNB010020506">
    <property type="protein sequence ID" value="GJT96720.1"/>
    <property type="molecule type" value="Genomic_DNA"/>
</dbReference>
<evidence type="ECO:0000313" key="1">
    <source>
        <dbReference type="EMBL" id="GJT96720.1"/>
    </source>
</evidence>